<keyword evidence="2" id="KW-1185">Reference proteome</keyword>
<dbReference type="EMBL" id="CM042039">
    <property type="protein sequence ID" value="KAI3724906.1"/>
    <property type="molecule type" value="Genomic_DNA"/>
</dbReference>
<gene>
    <name evidence="1" type="ORF">L1987_64674</name>
</gene>
<proteinExistence type="predicted"/>
<accession>A0ACB9BS74</accession>
<name>A0ACB9BS74_9ASTR</name>
<dbReference type="Proteomes" id="UP001056120">
    <property type="component" value="Linkage Group LG22"/>
</dbReference>
<reference evidence="1 2" key="2">
    <citation type="journal article" date="2022" name="Mol. Ecol. Resour.">
        <title>The genomes of chicory, endive, great burdock and yacon provide insights into Asteraceae paleo-polyploidization history and plant inulin production.</title>
        <authorList>
            <person name="Fan W."/>
            <person name="Wang S."/>
            <person name="Wang H."/>
            <person name="Wang A."/>
            <person name="Jiang F."/>
            <person name="Liu H."/>
            <person name="Zhao H."/>
            <person name="Xu D."/>
            <person name="Zhang Y."/>
        </authorList>
    </citation>
    <scope>NUCLEOTIDE SEQUENCE [LARGE SCALE GENOMIC DNA]</scope>
    <source>
        <strain evidence="2">cv. Yunnan</strain>
        <tissue evidence="1">Leaves</tissue>
    </source>
</reference>
<comment type="caution">
    <text evidence="1">The sequence shown here is derived from an EMBL/GenBank/DDBJ whole genome shotgun (WGS) entry which is preliminary data.</text>
</comment>
<sequence length="127" mass="14356">MGIATWAQDSIKAGRVHDIVDSNMKGEISSKCLKLFARIAERCLDNHPNNRPNMDEVVRSLENVLTLQERTGDSLQAAGKTIFDRMVDKFSFTYNGQNSVWIPHAQEAPNSHLLCLPHDQEQEETYA</sequence>
<evidence type="ECO:0000313" key="2">
    <source>
        <dbReference type="Proteomes" id="UP001056120"/>
    </source>
</evidence>
<protein>
    <submittedName>
        <fullName evidence="1">Uncharacterized protein</fullName>
    </submittedName>
</protein>
<reference evidence="2" key="1">
    <citation type="journal article" date="2022" name="Mol. Ecol. Resour.">
        <title>The genomes of chicory, endive, great burdock and yacon provide insights into Asteraceae palaeo-polyploidization history and plant inulin production.</title>
        <authorList>
            <person name="Fan W."/>
            <person name="Wang S."/>
            <person name="Wang H."/>
            <person name="Wang A."/>
            <person name="Jiang F."/>
            <person name="Liu H."/>
            <person name="Zhao H."/>
            <person name="Xu D."/>
            <person name="Zhang Y."/>
        </authorList>
    </citation>
    <scope>NUCLEOTIDE SEQUENCE [LARGE SCALE GENOMIC DNA]</scope>
    <source>
        <strain evidence="2">cv. Yunnan</strain>
    </source>
</reference>
<organism evidence="1 2">
    <name type="scientific">Smallanthus sonchifolius</name>
    <dbReference type="NCBI Taxonomy" id="185202"/>
    <lineage>
        <taxon>Eukaryota</taxon>
        <taxon>Viridiplantae</taxon>
        <taxon>Streptophyta</taxon>
        <taxon>Embryophyta</taxon>
        <taxon>Tracheophyta</taxon>
        <taxon>Spermatophyta</taxon>
        <taxon>Magnoliopsida</taxon>
        <taxon>eudicotyledons</taxon>
        <taxon>Gunneridae</taxon>
        <taxon>Pentapetalae</taxon>
        <taxon>asterids</taxon>
        <taxon>campanulids</taxon>
        <taxon>Asterales</taxon>
        <taxon>Asteraceae</taxon>
        <taxon>Asteroideae</taxon>
        <taxon>Heliantheae alliance</taxon>
        <taxon>Millerieae</taxon>
        <taxon>Smallanthus</taxon>
    </lineage>
</organism>
<evidence type="ECO:0000313" key="1">
    <source>
        <dbReference type="EMBL" id="KAI3724906.1"/>
    </source>
</evidence>